<dbReference type="SUPFAM" id="SSF52540">
    <property type="entry name" value="P-loop containing nucleoside triphosphate hydrolases"/>
    <property type="match status" value="1"/>
</dbReference>
<protein>
    <recommendedName>
        <fullName evidence="1">Helicase C-terminal domain-containing protein</fullName>
    </recommendedName>
</protein>
<evidence type="ECO:0000313" key="2">
    <source>
        <dbReference type="EMBL" id="NEU74788.1"/>
    </source>
</evidence>
<reference evidence="2 3" key="1">
    <citation type="journal article" date="2015" name="Genome Announc.">
        <title>Draft Genome Sequence of Cyanobacterium Hassallia byssoidea Strain VB512170, Isolated from Monuments in India.</title>
        <authorList>
            <person name="Singh D."/>
            <person name="Chandrababunaidu M.M."/>
            <person name="Panda A."/>
            <person name="Sen D."/>
            <person name="Bhattacharyya S."/>
            <person name="Adhikary S.P."/>
            <person name="Tripathy S."/>
        </authorList>
    </citation>
    <scope>NUCLEOTIDE SEQUENCE [LARGE SCALE GENOMIC DNA]</scope>
    <source>
        <strain evidence="2 3">VB512170</strain>
    </source>
</reference>
<dbReference type="Proteomes" id="UP000031549">
    <property type="component" value="Unassembled WGS sequence"/>
</dbReference>
<comment type="caution">
    <text evidence="2">The sequence shown here is derived from an EMBL/GenBank/DDBJ whole genome shotgun (WGS) entry which is preliminary data.</text>
</comment>
<sequence>MKTRWATPDQDLGGQPCELVPQLPTTISNVRASRLVKEKAVHPRLRGYCMAIFYGSLTGDRRAEIIEQLQSGQIRFIISTEALEAGRRLTKTYGDRLQGFALDARVARSSRRSVVGESSLKNGGGSDLC</sequence>
<feature type="domain" description="Helicase C-terminal" evidence="1">
    <location>
        <begin position="44"/>
        <end position="90"/>
    </location>
</feature>
<gene>
    <name evidence="2" type="ORF">PI95_020065</name>
</gene>
<evidence type="ECO:0000313" key="3">
    <source>
        <dbReference type="Proteomes" id="UP000031549"/>
    </source>
</evidence>
<dbReference type="InterPro" id="IPR027417">
    <property type="entry name" value="P-loop_NTPase"/>
</dbReference>
<proteinExistence type="predicted"/>
<accession>A0A846HCW3</accession>
<dbReference type="EMBL" id="JTCM02000050">
    <property type="protein sequence ID" value="NEU74788.1"/>
    <property type="molecule type" value="Genomic_DNA"/>
</dbReference>
<name>A0A846HCW3_9CYAN</name>
<keyword evidence="3" id="KW-1185">Reference proteome</keyword>
<dbReference type="InterPro" id="IPR001650">
    <property type="entry name" value="Helicase_C-like"/>
</dbReference>
<dbReference type="AlphaFoldDB" id="A0A846HCW3"/>
<dbReference type="RefSeq" id="WP_039754336.1">
    <property type="nucleotide sequence ID" value="NZ_JTCM02000050.1"/>
</dbReference>
<organism evidence="2 3">
    <name type="scientific">Hassallia byssoidea VB512170</name>
    <dbReference type="NCBI Taxonomy" id="1304833"/>
    <lineage>
        <taxon>Bacteria</taxon>
        <taxon>Bacillati</taxon>
        <taxon>Cyanobacteriota</taxon>
        <taxon>Cyanophyceae</taxon>
        <taxon>Nostocales</taxon>
        <taxon>Tolypothrichaceae</taxon>
        <taxon>Hassallia</taxon>
    </lineage>
</organism>
<dbReference type="Pfam" id="PF00271">
    <property type="entry name" value="Helicase_C"/>
    <property type="match status" value="1"/>
</dbReference>
<evidence type="ECO:0000259" key="1">
    <source>
        <dbReference type="Pfam" id="PF00271"/>
    </source>
</evidence>